<organism evidence="3 4">
    <name type="scientific">Candidatus Egerieisoma faecipullorum</name>
    <dbReference type="NCBI Taxonomy" id="2840963"/>
    <lineage>
        <taxon>Bacteria</taxon>
        <taxon>Bacillati</taxon>
        <taxon>Bacillota</taxon>
        <taxon>Clostridia</taxon>
        <taxon>Eubacteriales</taxon>
        <taxon>Clostridiaceae</taxon>
        <taxon>Clostridiaceae incertae sedis</taxon>
        <taxon>Candidatus Egerieisoma</taxon>
    </lineage>
</organism>
<name>A0A9D1I5I3_9CLOT</name>
<comment type="caution">
    <text evidence="3">The sequence shown here is derived from an EMBL/GenBank/DDBJ whole genome shotgun (WGS) entry which is preliminary data.</text>
</comment>
<feature type="non-terminal residue" evidence="3">
    <location>
        <position position="1"/>
    </location>
</feature>
<feature type="region of interest" description="Disordered" evidence="1">
    <location>
        <begin position="254"/>
        <end position="279"/>
    </location>
</feature>
<keyword evidence="2" id="KW-1133">Transmembrane helix</keyword>
<evidence type="ECO:0000256" key="1">
    <source>
        <dbReference type="SAM" id="MobiDB-lite"/>
    </source>
</evidence>
<dbReference type="Proteomes" id="UP000824089">
    <property type="component" value="Unassembled WGS sequence"/>
</dbReference>
<dbReference type="AlphaFoldDB" id="A0A9D1I5I3"/>
<reference evidence="3" key="1">
    <citation type="submission" date="2020-10" db="EMBL/GenBank/DDBJ databases">
        <authorList>
            <person name="Gilroy R."/>
        </authorList>
    </citation>
    <scope>NUCLEOTIDE SEQUENCE</scope>
    <source>
        <strain evidence="3">CHK195-4489</strain>
    </source>
</reference>
<evidence type="ECO:0000313" key="3">
    <source>
        <dbReference type="EMBL" id="HIU28771.1"/>
    </source>
</evidence>
<dbReference type="EMBL" id="DVMM01000010">
    <property type="protein sequence ID" value="HIU28771.1"/>
    <property type="molecule type" value="Genomic_DNA"/>
</dbReference>
<reference evidence="3" key="2">
    <citation type="journal article" date="2021" name="PeerJ">
        <title>Extensive microbial diversity within the chicken gut microbiome revealed by metagenomics and culture.</title>
        <authorList>
            <person name="Gilroy R."/>
            <person name="Ravi A."/>
            <person name="Getino M."/>
            <person name="Pursley I."/>
            <person name="Horton D.L."/>
            <person name="Alikhan N.F."/>
            <person name="Baker D."/>
            <person name="Gharbi K."/>
            <person name="Hall N."/>
            <person name="Watson M."/>
            <person name="Adriaenssens E.M."/>
            <person name="Foster-Nyarko E."/>
            <person name="Jarju S."/>
            <person name="Secka A."/>
            <person name="Antonio M."/>
            <person name="Oren A."/>
            <person name="Chaudhuri R.R."/>
            <person name="La Ragione R."/>
            <person name="Hildebrand F."/>
            <person name="Pallen M.J."/>
        </authorList>
    </citation>
    <scope>NUCLEOTIDE SEQUENCE</scope>
    <source>
        <strain evidence="3">CHK195-4489</strain>
    </source>
</reference>
<keyword evidence="2" id="KW-0812">Transmembrane</keyword>
<proteinExistence type="predicted"/>
<sequence>TLLPAYAAAWDKEVNATVLDEDFDAYEVSDELFSEEQNPEGKPEGFKGLVYGGMADHDQGGQIVAGQVGGTNSLRLIREGFSGTATANIRFGGLSTDYGDADEIAVSFAFRFEKLGTYGFTMILGSATTDPASWGDGNTNIFAVRNNPADGTDSPSILARNGGASGDTLQVVKTGLEANTDYVLTAVFKLGTNEYTIVLNNEIVGTYTYHETMNGITAVRIDDHGYNEVTDETEEKIQAQDIVYFDDIKVGTVSGEGSGSEEGNDPAPTDPQPNQPTGDNSVISFAIAAVLMGGTAFVALRKKAY</sequence>
<protein>
    <submittedName>
        <fullName evidence="3">Uncharacterized protein</fullName>
    </submittedName>
</protein>
<accession>A0A9D1I5I3</accession>
<keyword evidence="2" id="KW-0472">Membrane</keyword>
<evidence type="ECO:0000313" key="4">
    <source>
        <dbReference type="Proteomes" id="UP000824089"/>
    </source>
</evidence>
<evidence type="ECO:0000256" key="2">
    <source>
        <dbReference type="SAM" id="Phobius"/>
    </source>
</evidence>
<feature type="transmembrane region" description="Helical" evidence="2">
    <location>
        <begin position="282"/>
        <end position="300"/>
    </location>
</feature>
<gene>
    <name evidence="3" type="ORF">IAD50_00575</name>
</gene>